<dbReference type="Proteomes" id="UP000015354">
    <property type="component" value="Unassembled WGS sequence"/>
</dbReference>
<evidence type="ECO:0000313" key="2">
    <source>
        <dbReference type="EMBL" id="EPY32310.1"/>
    </source>
</evidence>
<feature type="transmembrane region" description="Helical" evidence="1">
    <location>
        <begin position="90"/>
        <end position="107"/>
    </location>
</feature>
<keyword evidence="3" id="KW-1185">Reference proteome</keyword>
<keyword evidence="2" id="KW-0689">Ribosomal protein</keyword>
<evidence type="ECO:0000313" key="3">
    <source>
        <dbReference type="Proteomes" id="UP000015354"/>
    </source>
</evidence>
<dbReference type="GO" id="GO:0005840">
    <property type="term" value="C:ribosome"/>
    <property type="evidence" value="ECO:0007669"/>
    <property type="project" value="UniProtKB-KW"/>
</dbReference>
<keyword evidence="1" id="KW-1133">Transmembrane helix</keyword>
<keyword evidence="1" id="KW-0472">Membrane</keyword>
<evidence type="ECO:0000256" key="1">
    <source>
        <dbReference type="SAM" id="Phobius"/>
    </source>
</evidence>
<protein>
    <submittedName>
        <fullName evidence="2">Large subunit ribosomal protein L29e</fullName>
    </submittedName>
</protein>
<name>S9W8Y3_9TRYP</name>
<dbReference type="EMBL" id="ATMH01002875">
    <property type="protein sequence ID" value="EPY32310.1"/>
    <property type="molecule type" value="Genomic_DNA"/>
</dbReference>
<keyword evidence="1" id="KW-0812">Transmembrane</keyword>
<gene>
    <name evidence="2" type="ORF">STCU_02875</name>
</gene>
<organism evidence="2 3">
    <name type="scientific">Strigomonas culicis</name>
    <dbReference type="NCBI Taxonomy" id="28005"/>
    <lineage>
        <taxon>Eukaryota</taxon>
        <taxon>Discoba</taxon>
        <taxon>Euglenozoa</taxon>
        <taxon>Kinetoplastea</taxon>
        <taxon>Metakinetoplastina</taxon>
        <taxon>Trypanosomatida</taxon>
        <taxon>Trypanosomatidae</taxon>
        <taxon>Strigomonadinae</taxon>
        <taxon>Strigomonas</taxon>
    </lineage>
</organism>
<proteinExistence type="predicted"/>
<accession>S9W8Y3</accession>
<sequence length="133" mass="16066">MRLNTYVCICFSIFCLKKNNQIKEHPKMAYLDLAANAAMRSRRALRACFWLFLRTRRVFTRRGSQLPRLELFMHRGSGRLIPLRWFLRDWLWLVWFLDLAIFLGVFLRSSKRQKRERRETQREGKAVCPLCAK</sequence>
<keyword evidence="2" id="KW-0687">Ribonucleoprotein</keyword>
<comment type="caution">
    <text evidence="2">The sequence shown here is derived from an EMBL/GenBank/DDBJ whole genome shotgun (WGS) entry which is preliminary data.</text>
</comment>
<reference evidence="2 3" key="1">
    <citation type="journal article" date="2013" name="PLoS ONE">
        <title>Predicting the Proteins of Angomonas deanei, Strigomonas culicis and Their Respective Endosymbionts Reveals New Aspects of the Trypanosomatidae Family.</title>
        <authorList>
            <person name="Motta M.C."/>
            <person name="Martins A.C."/>
            <person name="de Souza S.S."/>
            <person name="Catta-Preta C.M."/>
            <person name="Silva R."/>
            <person name="Klein C.C."/>
            <person name="de Almeida L.G."/>
            <person name="de Lima Cunha O."/>
            <person name="Ciapina L.P."/>
            <person name="Brocchi M."/>
            <person name="Colabardini A.C."/>
            <person name="de Araujo Lima B."/>
            <person name="Machado C.R."/>
            <person name="de Almeida Soares C.M."/>
            <person name="Probst C.M."/>
            <person name="de Menezes C.B."/>
            <person name="Thompson C.E."/>
            <person name="Bartholomeu D.C."/>
            <person name="Gradia D.F."/>
            <person name="Pavoni D.P."/>
            <person name="Grisard E.C."/>
            <person name="Fantinatti-Garboggini F."/>
            <person name="Marchini F.K."/>
            <person name="Rodrigues-Luiz G.F."/>
            <person name="Wagner G."/>
            <person name="Goldman G.H."/>
            <person name="Fietto J.L."/>
            <person name="Elias M.C."/>
            <person name="Goldman M.H."/>
            <person name="Sagot M.F."/>
            <person name="Pereira M."/>
            <person name="Stoco P.H."/>
            <person name="de Mendonca-Neto R.P."/>
            <person name="Teixeira S.M."/>
            <person name="Maciel T.E."/>
            <person name="de Oliveira Mendes T.A."/>
            <person name="Urmenyi T.P."/>
            <person name="de Souza W."/>
            <person name="Schenkman S."/>
            <person name="de Vasconcelos A.T."/>
        </authorList>
    </citation>
    <scope>NUCLEOTIDE SEQUENCE [LARGE SCALE GENOMIC DNA]</scope>
</reference>
<dbReference type="AlphaFoldDB" id="S9W8Y3"/>